<comment type="function">
    <text evidence="6">Catalyzes the glycosylation of 4,4'-diaponeurosporenoate, i.e. the esterification of glucose at the C1'' position with the carboxyl group of 4,4'-diaponeurosporenic acid, to form glycosyl-4,4'-diaponeurosporenoate. This is a step in the biosynthesis of staphyloxanthin, an orange pigment present in most staphylococci strains.</text>
</comment>
<dbReference type="InterPro" id="IPR029044">
    <property type="entry name" value="Nucleotide-diphossugar_trans"/>
</dbReference>
<evidence type="ECO:0000256" key="4">
    <source>
        <dbReference type="ARBA" id="ARBA00022679"/>
    </source>
</evidence>
<comment type="subcellular location">
    <subcellularLocation>
        <location evidence="1">Cell membrane</location>
    </subcellularLocation>
</comment>
<evidence type="ECO:0000256" key="1">
    <source>
        <dbReference type="ARBA" id="ARBA00004236"/>
    </source>
</evidence>
<dbReference type="GO" id="GO:0016757">
    <property type="term" value="F:glycosyltransferase activity"/>
    <property type="evidence" value="ECO:0007669"/>
    <property type="project" value="UniProtKB-KW"/>
</dbReference>
<dbReference type="Pfam" id="PF00535">
    <property type="entry name" value="Glycos_transf_2"/>
    <property type="match status" value="1"/>
</dbReference>
<dbReference type="GO" id="GO:0005886">
    <property type="term" value="C:plasma membrane"/>
    <property type="evidence" value="ECO:0007669"/>
    <property type="project" value="UniProtKB-SubCell"/>
</dbReference>
<evidence type="ECO:0000256" key="2">
    <source>
        <dbReference type="ARBA" id="ARBA00022475"/>
    </source>
</evidence>
<dbReference type="Gene3D" id="3.90.550.10">
    <property type="entry name" value="Spore Coat Polysaccharide Biosynthesis Protein SpsA, Chain A"/>
    <property type="match status" value="1"/>
</dbReference>
<keyword evidence="12" id="KW-1185">Reference proteome</keyword>
<dbReference type="EMBL" id="JTDL01000152">
    <property type="protein sequence ID" value="KHL00536.1"/>
    <property type="molecule type" value="Genomic_DNA"/>
</dbReference>
<dbReference type="Proteomes" id="UP000030982">
    <property type="component" value="Unassembled WGS sequence"/>
</dbReference>
<proteinExistence type="inferred from homology"/>
<evidence type="ECO:0000256" key="6">
    <source>
        <dbReference type="ARBA" id="ARBA00037281"/>
    </source>
</evidence>
<organism evidence="11 12">
    <name type="scientific">Sinomonas humi</name>
    <dbReference type="NCBI Taxonomy" id="1338436"/>
    <lineage>
        <taxon>Bacteria</taxon>
        <taxon>Bacillati</taxon>
        <taxon>Actinomycetota</taxon>
        <taxon>Actinomycetes</taxon>
        <taxon>Micrococcales</taxon>
        <taxon>Micrococcaceae</taxon>
        <taxon>Sinomonas</taxon>
    </lineage>
</organism>
<dbReference type="PANTHER" id="PTHR43646:SF2">
    <property type="entry name" value="GLYCOSYLTRANSFERASE 2-LIKE DOMAIN-CONTAINING PROTEIN"/>
    <property type="match status" value="1"/>
</dbReference>
<dbReference type="OrthoDB" id="9777873at2"/>
<evidence type="ECO:0000259" key="10">
    <source>
        <dbReference type="Pfam" id="PF00535"/>
    </source>
</evidence>
<dbReference type="InterPro" id="IPR001173">
    <property type="entry name" value="Glyco_trans_2-like"/>
</dbReference>
<gene>
    <name evidence="11" type="ORF">LK10_20125</name>
</gene>
<sequence length="226" mass="23708">MREVVVVIPAKDEEELLPRCLASVDASLRRLAVAQPRVRAAVVVALDCCRDGSEQVVSRWPAVRGVRLEAGGAGAARAAGVKEALALTAMPPEKVWIASTDADSAVPDWWLLHQLDLADAGIDLVLGTVIPDPEDVAPDRLAAWLAVHELADGHGHVFGANLGIRASAYLAAGGFPEVPAGEDAALAQRARELGMNVRASDGARVLTSGRLRGRSRGGFADFLAAF</sequence>
<dbReference type="STRING" id="1338436.LK10_20125"/>
<keyword evidence="5" id="KW-0472">Membrane</keyword>
<dbReference type="SUPFAM" id="SSF53448">
    <property type="entry name" value="Nucleotide-diphospho-sugar transferases"/>
    <property type="match status" value="1"/>
</dbReference>
<keyword evidence="3" id="KW-0328">Glycosyltransferase</keyword>
<feature type="domain" description="Glycosyltransferase 2-like" evidence="10">
    <location>
        <begin position="6"/>
        <end position="142"/>
    </location>
</feature>
<dbReference type="PANTHER" id="PTHR43646">
    <property type="entry name" value="GLYCOSYLTRANSFERASE"/>
    <property type="match status" value="1"/>
</dbReference>
<evidence type="ECO:0000256" key="7">
    <source>
        <dbReference type="ARBA" id="ARBA00037904"/>
    </source>
</evidence>
<evidence type="ECO:0000313" key="12">
    <source>
        <dbReference type="Proteomes" id="UP000030982"/>
    </source>
</evidence>
<dbReference type="AlphaFoldDB" id="A0A0B2AFG1"/>
<evidence type="ECO:0000256" key="9">
    <source>
        <dbReference type="ARBA" id="ARBA00040345"/>
    </source>
</evidence>
<name>A0A0B2AFG1_9MICC</name>
<evidence type="ECO:0000256" key="8">
    <source>
        <dbReference type="ARBA" id="ARBA00038120"/>
    </source>
</evidence>
<keyword evidence="2" id="KW-1003">Cell membrane</keyword>
<evidence type="ECO:0000313" key="11">
    <source>
        <dbReference type="EMBL" id="KHL00536.1"/>
    </source>
</evidence>
<keyword evidence="4" id="KW-0808">Transferase</keyword>
<evidence type="ECO:0000256" key="5">
    <source>
        <dbReference type="ARBA" id="ARBA00023136"/>
    </source>
</evidence>
<reference evidence="11 12" key="1">
    <citation type="submission" date="2014-09" db="EMBL/GenBank/DDBJ databases">
        <title>Genome sequence of Sinomonas sp. MUSC 117.</title>
        <authorList>
            <person name="Lee L.-H."/>
        </authorList>
    </citation>
    <scope>NUCLEOTIDE SEQUENCE [LARGE SCALE GENOMIC DNA]</scope>
    <source>
        <strain evidence="11 12">MUSC 117</strain>
    </source>
</reference>
<comment type="similarity">
    <text evidence="8">Belongs to the glycosyltransferase 2 family. CrtQ subfamily.</text>
</comment>
<comment type="caution">
    <text evidence="11">The sequence shown here is derived from an EMBL/GenBank/DDBJ whole genome shotgun (WGS) entry which is preliminary data.</text>
</comment>
<accession>A0A0B2AFG1</accession>
<comment type="pathway">
    <text evidence="7">Carotenoid biosynthesis; staphyloxanthin biosynthesis; staphyloxanthin from farnesyl diphosphate: step 4/5.</text>
</comment>
<protein>
    <recommendedName>
        <fullName evidence="9">4,4'-diaponeurosporenoate glycosyltransferase</fullName>
    </recommendedName>
</protein>
<evidence type="ECO:0000256" key="3">
    <source>
        <dbReference type="ARBA" id="ARBA00022676"/>
    </source>
</evidence>